<name>A0A1I3P1P0_9PLAN</name>
<dbReference type="STRING" id="1576369.SAMN05421753_11611"/>
<protein>
    <submittedName>
        <fullName evidence="2">Uncharacterized protein</fullName>
    </submittedName>
</protein>
<organism evidence="2 3">
    <name type="scientific">Planctomicrobium piriforme</name>
    <dbReference type="NCBI Taxonomy" id="1576369"/>
    <lineage>
        <taxon>Bacteria</taxon>
        <taxon>Pseudomonadati</taxon>
        <taxon>Planctomycetota</taxon>
        <taxon>Planctomycetia</taxon>
        <taxon>Planctomycetales</taxon>
        <taxon>Planctomycetaceae</taxon>
        <taxon>Planctomicrobium</taxon>
    </lineage>
</organism>
<sequence length="64" mass="7351">MRQRDLNRAVARATGETVSLISELGFVPLWPEPFDREPARPRSPHTTPRSTAALRRTQRQTVLR</sequence>
<gene>
    <name evidence="2" type="ORF">SAMN05421753_11611</name>
</gene>
<accession>A0A1I3P1P0</accession>
<dbReference type="OrthoDB" id="281889at2"/>
<dbReference type="AlphaFoldDB" id="A0A1I3P1P0"/>
<evidence type="ECO:0000313" key="3">
    <source>
        <dbReference type="Proteomes" id="UP000199518"/>
    </source>
</evidence>
<dbReference type="RefSeq" id="WP_092053781.1">
    <property type="nucleotide sequence ID" value="NZ_FOQD01000016.1"/>
</dbReference>
<evidence type="ECO:0000313" key="2">
    <source>
        <dbReference type="EMBL" id="SFJ15453.1"/>
    </source>
</evidence>
<reference evidence="3" key="1">
    <citation type="submission" date="2016-10" db="EMBL/GenBank/DDBJ databases">
        <authorList>
            <person name="Varghese N."/>
            <person name="Submissions S."/>
        </authorList>
    </citation>
    <scope>NUCLEOTIDE SEQUENCE [LARGE SCALE GENOMIC DNA]</scope>
    <source>
        <strain evidence="3">DSM 26348</strain>
    </source>
</reference>
<proteinExistence type="predicted"/>
<feature type="region of interest" description="Disordered" evidence="1">
    <location>
        <begin position="32"/>
        <end position="64"/>
    </location>
</feature>
<keyword evidence="3" id="KW-1185">Reference proteome</keyword>
<dbReference type="EMBL" id="FOQD01000016">
    <property type="protein sequence ID" value="SFJ15453.1"/>
    <property type="molecule type" value="Genomic_DNA"/>
</dbReference>
<dbReference type="Proteomes" id="UP000199518">
    <property type="component" value="Unassembled WGS sequence"/>
</dbReference>
<evidence type="ECO:0000256" key="1">
    <source>
        <dbReference type="SAM" id="MobiDB-lite"/>
    </source>
</evidence>